<name>A0ABV6Z0P4_UNCC1</name>
<dbReference type="SUPFAM" id="SSF47240">
    <property type="entry name" value="Ferritin-like"/>
    <property type="match status" value="1"/>
</dbReference>
<dbReference type="InterPro" id="IPR009078">
    <property type="entry name" value="Ferritin-like_SF"/>
</dbReference>
<dbReference type="CDD" id="cd01045">
    <property type="entry name" value="Ferritin_like_AB"/>
    <property type="match status" value="1"/>
</dbReference>
<keyword evidence="3" id="KW-1185">Reference proteome</keyword>
<dbReference type="InterPro" id="IPR003251">
    <property type="entry name" value="Rr_diiron-bd_dom"/>
</dbReference>
<evidence type="ECO:0000259" key="1">
    <source>
        <dbReference type="Pfam" id="PF02915"/>
    </source>
</evidence>
<gene>
    <name evidence="2" type="ORF">ACFL27_17665</name>
</gene>
<evidence type="ECO:0000313" key="3">
    <source>
        <dbReference type="Proteomes" id="UP001594351"/>
    </source>
</evidence>
<evidence type="ECO:0000313" key="2">
    <source>
        <dbReference type="EMBL" id="MFC1852024.1"/>
    </source>
</evidence>
<comment type="caution">
    <text evidence="2">The sequence shown here is derived from an EMBL/GenBank/DDBJ whole genome shotgun (WGS) entry which is preliminary data.</text>
</comment>
<dbReference type="Gene3D" id="1.20.1260.10">
    <property type="match status" value="1"/>
</dbReference>
<reference evidence="2 3" key="1">
    <citation type="submission" date="2024-09" db="EMBL/GenBank/DDBJ databases">
        <title>Laminarin stimulates single cell rates of sulfate reduction while oxygen inhibits transcriptomic activity in coastal marine sediment.</title>
        <authorList>
            <person name="Lindsay M."/>
            <person name="Orcutt B."/>
            <person name="Emerson D."/>
            <person name="Stepanauskas R."/>
            <person name="D'Angelo T."/>
        </authorList>
    </citation>
    <scope>NUCLEOTIDE SEQUENCE [LARGE SCALE GENOMIC DNA]</scope>
    <source>
        <strain evidence="2">SAG AM-311-K15</strain>
    </source>
</reference>
<dbReference type="PANTHER" id="PTHR33531:SF10">
    <property type="entry name" value="BLR7895 PROTEIN"/>
    <property type="match status" value="1"/>
</dbReference>
<sequence length="151" mass="17185">MEAFKSVDDILNFAIEKEEEAAKFYIELAEKMAAGGMRQIFEEFSQEEMRHKEKLLGVKSGKKLTLAEKKITDLKIGDYLVDVEPGPDLSYQDALIIAMKKEKASYKLYSHLAAMADDPDVSTLMSALAQEEAKHKLRFEIEYDDKVLTEN</sequence>
<proteinExistence type="predicted"/>
<dbReference type="Pfam" id="PF02915">
    <property type="entry name" value="Rubrerythrin"/>
    <property type="match status" value="1"/>
</dbReference>
<accession>A0ABV6Z0P4</accession>
<dbReference type="InterPro" id="IPR012347">
    <property type="entry name" value="Ferritin-like"/>
</dbReference>
<organism evidence="2 3">
    <name type="scientific">candidate division CSSED10-310 bacterium</name>
    <dbReference type="NCBI Taxonomy" id="2855610"/>
    <lineage>
        <taxon>Bacteria</taxon>
        <taxon>Bacteria division CSSED10-310</taxon>
    </lineage>
</organism>
<dbReference type="Proteomes" id="UP001594351">
    <property type="component" value="Unassembled WGS sequence"/>
</dbReference>
<protein>
    <submittedName>
        <fullName evidence="2">Ferritin family protein</fullName>
    </submittedName>
</protein>
<feature type="domain" description="Rubrerythrin diiron-binding" evidence="1">
    <location>
        <begin position="9"/>
        <end position="140"/>
    </location>
</feature>
<dbReference type="EMBL" id="JBHPBY010000255">
    <property type="protein sequence ID" value="MFC1852024.1"/>
    <property type="molecule type" value="Genomic_DNA"/>
</dbReference>
<dbReference type="PANTHER" id="PTHR33531">
    <property type="entry name" value="RUBRERYTHRIN SUBFAMILY"/>
    <property type="match status" value="1"/>
</dbReference>